<evidence type="ECO:0000256" key="1">
    <source>
        <dbReference type="SAM" id="Phobius"/>
    </source>
</evidence>
<dbReference type="Gramene" id="A03p04420.2_BraZ1">
    <property type="protein sequence ID" value="A03p04420.2_BraZ1.CDS"/>
    <property type="gene ID" value="A03g04420.2_BraZ1"/>
</dbReference>
<evidence type="ECO:0000313" key="3">
    <source>
        <dbReference type="Proteomes" id="UP000694005"/>
    </source>
</evidence>
<feature type="transmembrane region" description="Helical" evidence="1">
    <location>
        <begin position="20"/>
        <end position="40"/>
    </location>
</feature>
<organism evidence="2 3">
    <name type="scientific">Brassica campestris</name>
    <name type="common">Field mustard</name>
    <dbReference type="NCBI Taxonomy" id="3711"/>
    <lineage>
        <taxon>Eukaryota</taxon>
        <taxon>Viridiplantae</taxon>
        <taxon>Streptophyta</taxon>
        <taxon>Embryophyta</taxon>
        <taxon>Tracheophyta</taxon>
        <taxon>Spermatophyta</taxon>
        <taxon>Magnoliopsida</taxon>
        <taxon>eudicotyledons</taxon>
        <taxon>Gunneridae</taxon>
        <taxon>Pentapetalae</taxon>
        <taxon>rosids</taxon>
        <taxon>malvids</taxon>
        <taxon>Brassicales</taxon>
        <taxon>Brassicaceae</taxon>
        <taxon>Brassiceae</taxon>
        <taxon>Brassica</taxon>
    </lineage>
</organism>
<accession>A0A8D9DSQ1</accession>
<proteinExistence type="predicted"/>
<keyword evidence="1" id="KW-0812">Transmembrane</keyword>
<gene>
    <name evidence="2" type="ORF">BRAPAZ1V2_A03P04420.2</name>
</gene>
<name>A0A8D9DSQ1_BRACM</name>
<sequence>MLAGEENDELKGTWRVAWRLSLSLSLYLLVLRGCLGNIIFSSTAFMKKMTHPIYLYHMTGTLTDDDDDDDDDDNIRKTSILVSTNLCKVPRVLQFETMHETSDLHHIEDT</sequence>
<dbReference type="EMBL" id="LS974619">
    <property type="protein sequence ID" value="CAG7879099.1"/>
    <property type="molecule type" value="Genomic_DNA"/>
</dbReference>
<keyword evidence="1" id="KW-0472">Membrane</keyword>
<protein>
    <submittedName>
        <fullName evidence="2">Uncharacterized protein</fullName>
    </submittedName>
</protein>
<evidence type="ECO:0000313" key="2">
    <source>
        <dbReference type="EMBL" id="CAG7879099.1"/>
    </source>
</evidence>
<keyword evidence="1" id="KW-1133">Transmembrane helix</keyword>
<dbReference type="AlphaFoldDB" id="A0A8D9DSQ1"/>
<reference evidence="2 3" key="1">
    <citation type="submission" date="2021-07" db="EMBL/GenBank/DDBJ databases">
        <authorList>
            <consortium name="Genoscope - CEA"/>
            <person name="William W."/>
        </authorList>
    </citation>
    <scope>NUCLEOTIDE SEQUENCE [LARGE SCALE GENOMIC DNA]</scope>
</reference>
<dbReference type="Proteomes" id="UP000694005">
    <property type="component" value="Chromosome A03"/>
</dbReference>